<organism evidence="2 3">
    <name type="scientific">Zymobacter palmae</name>
    <dbReference type="NCBI Taxonomy" id="33074"/>
    <lineage>
        <taxon>Bacteria</taxon>
        <taxon>Pseudomonadati</taxon>
        <taxon>Pseudomonadota</taxon>
        <taxon>Gammaproteobacteria</taxon>
        <taxon>Oceanospirillales</taxon>
        <taxon>Halomonadaceae</taxon>
        <taxon>Zymobacter group</taxon>
        <taxon>Zymobacter</taxon>
    </lineage>
</organism>
<dbReference type="Proteomes" id="UP000267342">
    <property type="component" value="Chromosome"/>
</dbReference>
<feature type="region of interest" description="Disordered" evidence="1">
    <location>
        <begin position="29"/>
        <end position="49"/>
    </location>
</feature>
<dbReference type="AlphaFoldDB" id="A0A348HIF3"/>
<feature type="compositionally biased region" description="Basic and acidic residues" evidence="1">
    <location>
        <begin position="133"/>
        <end position="155"/>
    </location>
</feature>
<gene>
    <name evidence="2" type="ORF">ZBT109_2680</name>
</gene>
<proteinExistence type="predicted"/>
<dbReference type="GO" id="GO:0004812">
    <property type="term" value="F:aminoacyl-tRNA ligase activity"/>
    <property type="evidence" value="ECO:0007669"/>
    <property type="project" value="UniProtKB-KW"/>
</dbReference>
<evidence type="ECO:0000313" key="3">
    <source>
        <dbReference type="Proteomes" id="UP000267342"/>
    </source>
</evidence>
<keyword evidence="3" id="KW-1185">Reference proteome</keyword>
<reference evidence="2 3" key="1">
    <citation type="submission" date="2018-09" db="EMBL/GenBank/DDBJ databases">
        <title>Zymobacter palmae IAM14233 (=T109) whole genome analysis.</title>
        <authorList>
            <person name="Yanase H."/>
        </authorList>
    </citation>
    <scope>NUCLEOTIDE SEQUENCE [LARGE SCALE GENOMIC DNA]</scope>
    <source>
        <strain evidence="2 3">IAM14233</strain>
    </source>
</reference>
<feature type="region of interest" description="Disordered" evidence="1">
    <location>
        <begin position="125"/>
        <end position="176"/>
    </location>
</feature>
<protein>
    <submittedName>
        <fullName evidence="2">Aspartyl/asparaginyl-tRNA synthetases</fullName>
    </submittedName>
</protein>
<sequence>MMTRIRLAECNIPLVTEVHQQYQVEQHSPNHGIQHGIPRQQRERDGHQAQVDNHLEQPGANAELLLTKQRQNVDAPEAEPMPEQDQKADAHQQPTHHAGVERVHLHALQRFHVMTEQRELTGQHIRHAGQHRHGNEGAHSEPPPHSHERQHIERQVDDEETGTKRPRRDVADQKGHACRATGQEMLEQVTLHAKGDQQDTNDQRQRILERMVARPRVRHIHHGNILLI</sequence>
<accession>A0A348HIF3</accession>
<evidence type="ECO:0000256" key="1">
    <source>
        <dbReference type="SAM" id="MobiDB-lite"/>
    </source>
</evidence>
<evidence type="ECO:0000313" key="2">
    <source>
        <dbReference type="EMBL" id="BBG31405.1"/>
    </source>
</evidence>
<dbReference type="EMBL" id="AP018933">
    <property type="protein sequence ID" value="BBG31405.1"/>
    <property type="molecule type" value="Genomic_DNA"/>
</dbReference>
<name>A0A348HIF3_9GAMM</name>
<feature type="region of interest" description="Disordered" evidence="1">
    <location>
        <begin position="73"/>
        <end position="98"/>
    </location>
</feature>
<keyword evidence="2" id="KW-0030">Aminoacyl-tRNA synthetase</keyword>
<keyword evidence="2" id="KW-0436">Ligase</keyword>
<dbReference type="KEGG" id="zpl:ZBT109_2680"/>